<feature type="transmembrane region" description="Helical" evidence="10">
    <location>
        <begin position="119"/>
        <end position="136"/>
    </location>
</feature>
<feature type="transmembrane region" description="Helical" evidence="10">
    <location>
        <begin position="393"/>
        <end position="410"/>
    </location>
</feature>
<dbReference type="RefSeq" id="WP_345504133.1">
    <property type="nucleotide sequence ID" value="NZ_BAABLO010000011.1"/>
</dbReference>
<comment type="caution">
    <text evidence="13">The sequence shown here is derived from an EMBL/GenBank/DDBJ whole genome shotgun (WGS) entry which is preliminary data.</text>
</comment>
<accession>A0ABP8YG31</accession>
<feature type="transmembrane region" description="Helical" evidence="10">
    <location>
        <begin position="143"/>
        <end position="159"/>
    </location>
</feature>
<dbReference type="PANTHER" id="PTHR10050:SF46">
    <property type="entry name" value="PROTEIN O-MANNOSYL-TRANSFERASE 2"/>
    <property type="match status" value="1"/>
</dbReference>
<dbReference type="InterPro" id="IPR032421">
    <property type="entry name" value="PMT_4TMC"/>
</dbReference>
<evidence type="ECO:0000256" key="9">
    <source>
        <dbReference type="ARBA" id="ARBA00093617"/>
    </source>
</evidence>
<evidence type="ECO:0000256" key="7">
    <source>
        <dbReference type="ARBA" id="ARBA00022989"/>
    </source>
</evidence>
<dbReference type="Proteomes" id="UP001500556">
    <property type="component" value="Unassembled WGS sequence"/>
</dbReference>
<dbReference type="InterPro" id="IPR003342">
    <property type="entry name" value="ArnT-like_N"/>
</dbReference>
<comment type="subcellular location">
    <subcellularLocation>
        <location evidence="10">Cell membrane</location>
    </subcellularLocation>
    <subcellularLocation>
        <location evidence="1">Endomembrane system</location>
        <topology evidence="1">Multi-pass membrane protein</topology>
    </subcellularLocation>
</comment>
<gene>
    <name evidence="13" type="ORF">GCM10025782_27550</name>
</gene>
<dbReference type="Pfam" id="PF02366">
    <property type="entry name" value="PMT"/>
    <property type="match status" value="1"/>
</dbReference>
<feature type="transmembrane region" description="Helical" evidence="10">
    <location>
        <begin position="440"/>
        <end position="463"/>
    </location>
</feature>
<evidence type="ECO:0000256" key="6">
    <source>
        <dbReference type="ARBA" id="ARBA00022692"/>
    </source>
</evidence>
<keyword evidence="6 10" id="KW-0812">Transmembrane</keyword>
<dbReference type="EMBL" id="BAABLO010000011">
    <property type="protein sequence ID" value="GAA4727424.1"/>
    <property type="molecule type" value="Genomic_DNA"/>
</dbReference>
<feature type="transmembrane region" description="Helical" evidence="10">
    <location>
        <begin position="278"/>
        <end position="299"/>
    </location>
</feature>
<keyword evidence="14" id="KW-1185">Reference proteome</keyword>
<feature type="transmembrane region" description="Helical" evidence="10">
    <location>
        <begin position="171"/>
        <end position="189"/>
    </location>
</feature>
<keyword evidence="5 10" id="KW-0808">Transferase</keyword>
<keyword evidence="8 10" id="KW-0472">Membrane</keyword>
<evidence type="ECO:0000313" key="13">
    <source>
        <dbReference type="EMBL" id="GAA4727424.1"/>
    </source>
</evidence>
<evidence type="ECO:0000256" key="2">
    <source>
        <dbReference type="ARBA" id="ARBA00004922"/>
    </source>
</evidence>
<evidence type="ECO:0000256" key="8">
    <source>
        <dbReference type="ARBA" id="ARBA00023136"/>
    </source>
</evidence>
<reference evidence="14" key="1">
    <citation type="journal article" date="2019" name="Int. J. Syst. Evol. Microbiol.">
        <title>The Global Catalogue of Microorganisms (GCM) 10K type strain sequencing project: providing services to taxonomists for standard genome sequencing and annotation.</title>
        <authorList>
            <consortium name="The Broad Institute Genomics Platform"/>
            <consortium name="The Broad Institute Genome Sequencing Center for Infectious Disease"/>
            <person name="Wu L."/>
            <person name="Ma J."/>
        </authorList>
    </citation>
    <scope>NUCLEOTIDE SEQUENCE [LARGE SCALE GENOMIC DNA]</scope>
    <source>
        <strain evidence="14">JCM 18961</strain>
    </source>
</reference>
<feature type="domain" description="ArnT-like N-terminal" evidence="11">
    <location>
        <begin position="30"/>
        <end position="254"/>
    </location>
</feature>
<evidence type="ECO:0000259" key="12">
    <source>
        <dbReference type="Pfam" id="PF16192"/>
    </source>
</evidence>
<organism evidence="13 14">
    <name type="scientific">Pedococcus ginsenosidimutans</name>
    <dbReference type="NCBI Taxonomy" id="490570"/>
    <lineage>
        <taxon>Bacteria</taxon>
        <taxon>Bacillati</taxon>
        <taxon>Actinomycetota</taxon>
        <taxon>Actinomycetes</taxon>
        <taxon>Micrococcales</taxon>
        <taxon>Intrasporangiaceae</taxon>
        <taxon>Pedococcus</taxon>
    </lineage>
</organism>
<sequence>MTRTDELRSRLLGFRPTDTLWGWLGPLFFAVVGGLMRFWSLDRPHQLVFDETYYVKQGVSMLEYGVEMRVPDSLKKPDELFTRGTPDVFGTEGDLVVHPPVGKWIIAIGEHLFGPTSSWGWRFSVCVLGTLSILMIGRAARRLFGSSLLGTLAAFLLAFEGHHFVQSRTGLLDLIVMFWALAAFCALLIDRDRSRAILAEKAAAMTPRQLATGFGPWLGWRPWRWVAGICLGLATGTKWSGLFFLVAFGLMTVWWDLGARRAVGAGHRFTGMVVRDGVWAALVMVGTTLVTYLVSWVGWFRSPLGYDRQWGATHPSKDTPWVPDSVRSLWHYHQEILKFHITLNDDHPYRTNPWSWVVQGRPTSFFYEGPKRGEDGCTVAQCSKAITSIGTVSVWWLGAAAIVVLLYYLLFRRDWRAGAILMGLVGGYLPWFDLEERTIYSFYTVAFEPWVVLAVVFVLGLALGSRTASRRRREVGLYVVGAYCLLTLAIFAFFWPIYTAQVIPQQQWSLRMWFPSWV</sequence>
<protein>
    <recommendedName>
        <fullName evidence="9 10">Polyprenol-phosphate-mannose--protein mannosyltransferase</fullName>
        <ecNumber evidence="10">2.4.1.-</ecNumber>
    </recommendedName>
</protein>
<evidence type="ECO:0000256" key="5">
    <source>
        <dbReference type="ARBA" id="ARBA00022679"/>
    </source>
</evidence>
<feature type="transmembrane region" description="Helical" evidence="10">
    <location>
        <begin position="20"/>
        <end position="39"/>
    </location>
</feature>
<dbReference type="InterPro" id="IPR027005">
    <property type="entry name" value="PMT-like"/>
</dbReference>
<feature type="transmembrane region" description="Helical" evidence="10">
    <location>
        <begin position="240"/>
        <end position="257"/>
    </location>
</feature>
<dbReference type="PANTHER" id="PTHR10050">
    <property type="entry name" value="DOLICHYL-PHOSPHATE-MANNOSE--PROTEIN MANNOSYLTRANSFERASE"/>
    <property type="match status" value="1"/>
</dbReference>
<proteinExistence type="inferred from homology"/>
<dbReference type="Pfam" id="PF16192">
    <property type="entry name" value="PMT_4TMC"/>
    <property type="match status" value="1"/>
</dbReference>
<feature type="transmembrane region" description="Helical" evidence="10">
    <location>
        <begin position="475"/>
        <end position="498"/>
    </location>
</feature>
<evidence type="ECO:0000256" key="1">
    <source>
        <dbReference type="ARBA" id="ARBA00004127"/>
    </source>
</evidence>
<comment type="pathway">
    <text evidence="2 10">Protein modification; protein glycosylation.</text>
</comment>
<keyword evidence="4 10" id="KW-0328">Glycosyltransferase</keyword>
<evidence type="ECO:0000256" key="4">
    <source>
        <dbReference type="ARBA" id="ARBA00022676"/>
    </source>
</evidence>
<keyword evidence="7 10" id="KW-1133">Transmembrane helix</keyword>
<dbReference type="EC" id="2.4.1.-" evidence="10"/>
<keyword evidence="10" id="KW-1003">Cell membrane</keyword>
<comment type="similarity">
    <text evidence="3 10">Belongs to the glycosyltransferase 39 family.</text>
</comment>
<comment type="function">
    <text evidence="10">Protein O-mannosyltransferase that catalyzes the transfer of a single mannose residue from a polyprenol phospho-mannosyl lipidic donor to the hydroxyl group of selected serine and threonine residues in acceptor proteins.</text>
</comment>
<evidence type="ECO:0000256" key="3">
    <source>
        <dbReference type="ARBA" id="ARBA00007222"/>
    </source>
</evidence>
<evidence type="ECO:0000259" key="11">
    <source>
        <dbReference type="Pfam" id="PF02366"/>
    </source>
</evidence>
<evidence type="ECO:0000313" key="14">
    <source>
        <dbReference type="Proteomes" id="UP001500556"/>
    </source>
</evidence>
<evidence type="ECO:0000256" key="10">
    <source>
        <dbReference type="RuleBase" id="RU367007"/>
    </source>
</evidence>
<feature type="domain" description="Protein O-mannosyl-transferase C-terminal four TM" evidence="12">
    <location>
        <begin position="327"/>
        <end position="517"/>
    </location>
</feature>
<name>A0ABP8YG31_9MICO</name>